<name>A0A9W7JAQ5_HIBTR</name>
<dbReference type="InterPro" id="IPR036691">
    <property type="entry name" value="Endo/exonu/phosph_ase_sf"/>
</dbReference>
<protein>
    <recommendedName>
        <fullName evidence="1">Endonuclease/exonuclease/phosphatase domain-containing protein</fullName>
    </recommendedName>
</protein>
<dbReference type="AlphaFoldDB" id="A0A9W7JAQ5"/>
<dbReference type="Pfam" id="PF03372">
    <property type="entry name" value="Exo_endo_phos"/>
    <property type="match status" value="1"/>
</dbReference>
<keyword evidence="3" id="KW-1185">Reference proteome</keyword>
<evidence type="ECO:0000313" key="2">
    <source>
        <dbReference type="EMBL" id="GMJ10395.1"/>
    </source>
</evidence>
<dbReference type="Gene3D" id="3.60.10.10">
    <property type="entry name" value="Endonuclease/exonuclease/phosphatase"/>
    <property type="match status" value="1"/>
</dbReference>
<dbReference type="EMBL" id="BSYR01000056">
    <property type="protein sequence ID" value="GMJ10395.1"/>
    <property type="molecule type" value="Genomic_DNA"/>
</dbReference>
<evidence type="ECO:0000259" key="1">
    <source>
        <dbReference type="Pfam" id="PF03372"/>
    </source>
</evidence>
<comment type="caution">
    <text evidence="2">The sequence shown here is derived from an EMBL/GenBank/DDBJ whole genome shotgun (WGS) entry which is preliminary data.</text>
</comment>
<reference evidence="2" key="1">
    <citation type="submission" date="2023-05" db="EMBL/GenBank/DDBJ databases">
        <title>Genome and transcriptome analyses reveal genes involved in the formation of fine ridges on petal epidermal cells in Hibiscus trionum.</title>
        <authorList>
            <person name="Koshimizu S."/>
            <person name="Masuda S."/>
            <person name="Ishii T."/>
            <person name="Shirasu K."/>
            <person name="Hoshino A."/>
            <person name="Arita M."/>
        </authorList>
    </citation>
    <scope>NUCLEOTIDE SEQUENCE</scope>
    <source>
        <strain evidence="2">Hamamatsu line</strain>
    </source>
</reference>
<organism evidence="2 3">
    <name type="scientific">Hibiscus trionum</name>
    <name type="common">Flower of an hour</name>
    <dbReference type="NCBI Taxonomy" id="183268"/>
    <lineage>
        <taxon>Eukaryota</taxon>
        <taxon>Viridiplantae</taxon>
        <taxon>Streptophyta</taxon>
        <taxon>Embryophyta</taxon>
        <taxon>Tracheophyta</taxon>
        <taxon>Spermatophyta</taxon>
        <taxon>Magnoliopsida</taxon>
        <taxon>eudicotyledons</taxon>
        <taxon>Gunneridae</taxon>
        <taxon>Pentapetalae</taxon>
        <taxon>rosids</taxon>
        <taxon>malvids</taxon>
        <taxon>Malvales</taxon>
        <taxon>Malvaceae</taxon>
        <taxon>Malvoideae</taxon>
        <taxon>Hibiscus</taxon>
    </lineage>
</organism>
<dbReference type="SUPFAM" id="SSF56219">
    <property type="entry name" value="DNase I-like"/>
    <property type="match status" value="1"/>
</dbReference>
<gene>
    <name evidence="2" type="ORF">HRI_004708700</name>
</gene>
<proteinExistence type="predicted"/>
<accession>A0A9W7JAQ5</accession>
<dbReference type="PANTHER" id="PTHR35218:SF9">
    <property type="entry name" value="ENDONUCLEASE_EXONUCLEASE_PHOSPHATASE DOMAIN-CONTAINING PROTEIN"/>
    <property type="match status" value="1"/>
</dbReference>
<dbReference type="InterPro" id="IPR005135">
    <property type="entry name" value="Endo/exonuclease/phosphatase"/>
</dbReference>
<sequence length="302" mass="34922">MKLLSWNVRGLGKSRTRKRLQETLRDVNPSVIFLIETKLQVAEMLNVRRRWGFQCGVEVSSRGKSGGLCLAWKMDCDVTLRSLSDRHIDAMISRDSDDNCWRFTGFYGAPEEQLRAESWNLLRHLDDSPDIPWVGMGDFNEILYTNEKVGGRICSQRQMDAFQAVLDEYGLTDLGYIGRWYTWEKGKFSATNIRERLDRGVANGAWWNLFLLFSLQHLVDSLSDHCPLLLDTGVDPRGLRHSHFKFEVAWLVEESCEQEVYRLWTGSKGLVTDRLYVVSKGLDCWFRKPRCSRKVTTAALKK</sequence>
<dbReference type="Proteomes" id="UP001165190">
    <property type="component" value="Unassembled WGS sequence"/>
</dbReference>
<feature type="domain" description="Endonuclease/exonuclease/phosphatase" evidence="1">
    <location>
        <begin position="4"/>
        <end position="225"/>
    </location>
</feature>
<dbReference type="PANTHER" id="PTHR35218">
    <property type="entry name" value="RNASE H DOMAIN-CONTAINING PROTEIN"/>
    <property type="match status" value="1"/>
</dbReference>
<dbReference type="GO" id="GO:0003824">
    <property type="term" value="F:catalytic activity"/>
    <property type="evidence" value="ECO:0007669"/>
    <property type="project" value="InterPro"/>
</dbReference>
<dbReference type="OrthoDB" id="986383at2759"/>
<evidence type="ECO:0000313" key="3">
    <source>
        <dbReference type="Proteomes" id="UP001165190"/>
    </source>
</evidence>